<reference evidence="1" key="1">
    <citation type="submission" date="2017-10" db="EMBL/GenBank/DDBJ databases">
        <title>Genome sequence of cellulolytic Lachnospiraceae bacterium XHS1971 isolated from hotspring sediment.</title>
        <authorList>
            <person name="Vasudevan G."/>
            <person name="Joshi A.J."/>
            <person name="Hivarkar S."/>
            <person name="Lanjekar V.B."/>
            <person name="Dhakephalkar P.K."/>
            <person name="Dagar S."/>
        </authorList>
    </citation>
    <scope>NUCLEOTIDE SEQUENCE</scope>
    <source>
        <strain evidence="1">XHS1971</strain>
    </source>
</reference>
<name>A0AC61DHT8_9FIRM</name>
<protein>
    <submittedName>
        <fullName evidence="1">Uncharacterized protein</fullName>
    </submittedName>
</protein>
<dbReference type="EMBL" id="PEDL01000001">
    <property type="protein sequence ID" value="PHV72293.1"/>
    <property type="molecule type" value="Genomic_DNA"/>
</dbReference>
<gene>
    <name evidence="1" type="ORF">CS063_02115</name>
</gene>
<evidence type="ECO:0000313" key="2">
    <source>
        <dbReference type="Proteomes" id="UP000224460"/>
    </source>
</evidence>
<comment type="caution">
    <text evidence="1">The sequence shown here is derived from an EMBL/GenBank/DDBJ whole genome shotgun (WGS) entry which is preliminary data.</text>
</comment>
<dbReference type="Proteomes" id="UP000224460">
    <property type="component" value="Unassembled WGS sequence"/>
</dbReference>
<sequence>MKKQVVRLALLHMMPKIGNSSYNRQQLRRALAVAAGHEAQIALTPEMIEYGQLFDCYREREKVPVYPSRYLCDLGEVAYKYNMYFIVGILEREEPTGNLYNAVACINSQGHLEGTYRKMYTTQKEENLSILSGNELATFTWTENQLGLMVGEDVYLAKLPILLREMGAQLILGVVSPGVEGMAKEWCLRSAETRLPFIVCGGNLQGSKKNISYGESLVIRLGQVQYAFKSLEPTVFILDIELNTNNIELVVTTSLAMK</sequence>
<proteinExistence type="predicted"/>
<evidence type="ECO:0000313" key="1">
    <source>
        <dbReference type="EMBL" id="PHV72293.1"/>
    </source>
</evidence>
<accession>A0AC61DHT8</accession>
<keyword evidence="2" id="KW-1185">Reference proteome</keyword>
<organism evidence="1 2">
    <name type="scientific">Sporanaerobium hydrogeniformans</name>
    <dbReference type="NCBI Taxonomy" id="3072179"/>
    <lineage>
        <taxon>Bacteria</taxon>
        <taxon>Bacillati</taxon>
        <taxon>Bacillota</taxon>
        <taxon>Clostridia</taxon>
        <taxon>Lachnospirales</taxon>
        <taxon>Lachnospiraceae</taxon>
        <taxon>Sporanaerobium</taxon>
    </lineage>
</organism>